<reference evidence="27" key="2">
    <citation type="submission" date="2025-08" db="UniProtKB">
        <authorList>
            <consortium name="Ensembl"/>
        </authorList>
    </citation>
    <scope>IDENTIFICATION</scope>
</reference>
<dbReference type="GO" id="GO:0006915">
    <property type="term" value="P:apoptotic process"/>
    <property type="evidence" value="ECO:0007669"/>
    <property type="project" value="UniProtKB-KW"/>
</dbReference>
<dbReference type="Pfam" id="PF00254">
    <property type="entry name" value="FKBP_C"/>
    <property type="match status" value="1"/>
</dbReference>
<dbReference type="GO" id="GO:0060255">
    <property type="term" value="P:regulation of macromolecule metabolic process"/>
    <property type="evidence" value="ECO:0007669"/>
    <property type="project" value="UniProtKB-ARBA"/>
</dbReference>
<feature type="domain" description="PPIase FKBP-type" evidence="26">
    <location>
        <begin position="292"/>
        <end position="377"/>
    </location>
</feature>
<keyword evidence="17" id="KW-0496">Mitochondrion</keyword>
<keyword evidence="20 23" id="KW-0413">Isomerase</keyword>
<feature type="repeat" description="TPR" evidence="24">
    <location>
        <begin position="479"/>
        <end position="512"/>
    </location>
</feature>
<evidence type="ECO:0000256" key="10">
    <source>
        <dbReference type="ARBA" id="ARBA00022703"/>
    </source>
</evidence>
<dbReference type="GO" id="GO:0031966">
    <property type="term" value="C:mitochondrial membrane"/>
    <property type="evidence" value="ECO:0007669"/>
    <property type="project" value="UniProtKB-SubCell"/>
</dbReference>
<comment type="catalytic activity">
    <reaction evidence="23">
        <text>[protein]-peptidylproline (omega=180) = [protein]-peptidylproline (omega=0)</text>
        <dbReference type="Rhea" id="RHEA:16237"/>
        <dbReference type="Rhea" id="RHEA-COMP:10747"/>
        <dbReference type="Rhea" id="RHEA-COMP:10748"/>
        <dbReference type="ChEBI" id="CHEBI:83833"/>
        <dbReference type="ChEBI" id="CHEBI:83834"/>
        <dbReference type="EC" id="5.2.1.8"/>
    </reaction>
</comment>
<dbReference type="FunFam" id="3.10.50.40:FF:000027">
    <property type="entry name" value="Peptidylprolyl isomerase"/>
    <property type="match status" value="1"/>
</dbReference>
<evidence type="ECO:0000256" key="4">
    <source>
        <dbReference type="ARBA" id="ARBA00004514"/>
    </source>
</evidence>
<evidence type="ECO:0000256" key="17">
    <source>
        <dbReference type="ARBA" id="ARBA00023128"/>
    </source>
</evidence>
<dbReference type="GO" id="GO:0007165">
    <property type="term" value="P:signal transduction"/>
    <property type="evidence" value="ECO:0007669"/>
    <property type="project" value="UniProtKB-ARBA"/>
</dbReference>
<keyword evidence="16" id="KW-0007">Acetylation</keyword>
<comment type="subcellular location">
    <subcellularLocation>
        <location evidence="3">Cytoplasm</location>
        <location evidence="3">Cytoskeleton</location>
    </subcellularLocation>
    <subcellularLocation>
        <location evidence="4">Cytoplasm</location>
        <location evidence="4">Cytosol</location>
    </subcellularLocation>
    <subcellularLocation>
        <location evidence="22">Mitochondrion membrane</location>
        <topology evidence="22">Single-pass membrane protein</topology>
        <orientation evidence="22">Cytoplasmic side</orientation>
    </subcellularLocation>
    <subcellularLocation>
        <location evidence="2">Nucleus</location>
    </subcellularLocation>
</comment>
<dbReference type="Pfam" id="PF07719">
    <property type="entry name" value="TPR_2"/>
    <property type="match status" value="1"/>
</dbReference>
<protein>
    <recommendedName>
        <fullName evidence="23">peptidylprolyl isomerase</fullName>
        <ecNumber evidence="23">5.2.1.8</ecNumber>
    </recommendedName>
</protein>
<evidence type="ECO:0000256" key="16">
    <source>
        <dbReference type="ARBA" id="ARBA00022990"/>
    </source>
</evidence>
<evidence type="ECO:0000256" key="15">
    <source>
        <dbReference type="ARBA" id="ARBA00022989"/>
    </source>
</evidence>
<dbReference type="FunFam" id="1.25.40.10:FF:000113">
    <property type="entry name" value="Peptidylprolyl isomerase"/>
    <property type="match status" value="1"/>
</dbReference>
<dbReference type="PROSITE" id="PS50005">
    <property type="entry name" value="TPR"/>
    <property type="match status" value="1"/>
</dbReference>
<keyword evidence="6" id="KW-1017">Isopeptide bond</keyword>
<reference evidence="27 28" key="1">
    <citation type="submission" date="2017-08" db="EMBL/GenBank/DDBJ databases">
        <title>USMARCv1.0.</title>
        <authorList>
            <person name="Hannum G.I."/>
            <person name="Koren S."/>
            <person name="Schroeder S.G."/>
            <person name="Chin S.C."/>
            <person name="Nonneman D.J."/>
            <person name="Becker S.A."/>
            <person name="Rosen B.D."/>
            <person name="Bickhart D.M."/>
            <person name="Putnam N.H."/>
            <person name="Green R.E."/>
            <person name="Tuggle C.K."/>
            <person name="Liu H."/>
            <person name="Rohrer G.A."/>
            <person name="Warr A."/>
            <person name="Hall R."/>
            <person name="Kim K."/>
            <person name="Hume D.A."/>
            <person name="Talbot R."/>
            <person name="Chow W."/>
            <person name="Howe K."/>
            <person name="Schwartz A.S."/>
            <person name="Watson M."/>
            <person name="Archibald A.L."/>
            <person name="Phillippy A.M."/>
            <person name="Smith T.P.L."/>
        </authorList>
    </citation>
    <scope>NUCLEOTIDE SEQUENCE [LARGE SCALE GENOMIC DNA]</scope>
</reference>
<keyword evidence="12 24" id="KW-0802">TPR repeat</keyword>
<keyword evidence="21" id="KW-0539">Nucleus</keyword>
<evidence type="ECO:0000256" key="5">
    <source>
        <dbReference type="ARBA" id="ARBA00022481"/>
    </source>
</evidence>
<evidence type="ECO:0000256" key="12">
    <source>
        <dbReference type="ARBA" id="ARBA00022803"/>
    </source>
</evidence>
<keyword evidence="23" id="KW-0697">Rotamase</keyword>
<dbReference type="GO" id="GO:0005634">
    <property type="term" value="C:nucleus"/>
    <property type="evidence" value="ECO:0007669"/>
    <property type="project" value="UniProtKB-SubCell"/>
</dbReference>
<dbReference type="PROSITE" id="PS50059">
    <property type="entry name" value="FKBP_PPIASE"/>
    <property type="match status" value="1"/>
</dbReference>
<keyword evidence="18" id="KW-0472">Membrane</keyword>
<evidence type="ECO:0000256" key="23">
    <source>
        <dbReference type="PROSITE-ProRule" id="PRU00277"/>
    </source>
</evidence>
<keyword evidence="5" id="KW-0488">Methylation</keyword>
<feature type="region of interest" description="Disordered" evidence="25">
    <location>
        <begin position="1"/>
        <end position="93"/>
    </location>
</feature>
<name>A0A4X1U434_PIG</name>
<evidence type="ECO:0000256" key="14">
    <source>
        <dbReference type="ARBA" id="ARBA00022843"/>
    </source>
</evidence>
<dbReference type="SUPFAM" id="SSF48452">
    <property type="entry name" value="TPR-like"/>
    <property type="match status" value="1"/>
</dbReference>
<dbReference type="InterPro" id="IPR019734">
    <property type="entry name" value="TPR_rpt"/>
</dbReference>
<dbReference type="EC" id="5.2.1.8" evidence="23"/>
<dbReference type="GO" id="GO:0005783">
    <property type="term" value="C:endoplasmic reticulum"/>
    <property type="evidence" value="ECO:0007669"/>
    <property type="project" value="UniProtKB-ARBA"/>
</dbReference>
<dbReference type="PROSITE" id="PS50293">
    <property type="entry name" value="TPR_REGION"/>
    <property type="match status" value="1"/>
</dbReference>
<evidence type="ECO:0000256" key="19">
    <source>
        <dbReference type="ARBA" id="ARBA00023212"/>
    </source>
</evidence>
<comment type="cofactor">
    <cofactor evidence="1">
        <name>Ca(2+)</name>
        <dbReference type="ChEBI" id="CHEBI:29108"/>
    </cofactor>
</comment>
<keyword evidence="14" id="KW-0832">Ubl conjugation</keyword>
<evidence type="ECO:0000256" key="21">
    <source>
        <dbReference type="ARBA" id="ARBA00023242"/>
    </source>
</evidence>
<dbReference type="GO" id="GO:0003755">
    <property type="term" value="F:peptidyl-prolyl cis-trans isomerase activity"/>
    <property type="evidence" value="ECO:0007669"/>
    <property type="project" value="UniProtKB-KW"/>
</dbReference>
<dbReference type="SUPFAM" id="SSF54534">
    <property type="entry name" value="FKBP-like"/>
    <property type="match status" value="1"/>
</dbReference>
<dbReference type="InterPro" id="IPR006311">
    <property type="entry name" value="TAT_signal"/>
</dbReference>
<keyword evidence="19" id="KW-0963">Cytoplasm</keyword>
<organism evidence="27 28">
    <name type="scientific">Sus scrofa</name>
    <name type="common">Pig</name>
    <dbReference type="NCBI Taxonomy" id="9823"/>
    <lineage>
        <taxon>Eukaryota</taxon>
        <taxon>Metazoa</taxon>
        <taxon>Chordata</taxon>
        <taxon>Craniata</taxon>
        <taxon>Vertebrata</taxon>
        <taxon>Euteleostomi</taxon>
        <taxon>Mammalia</taxon>
        <taxon>Eutheria</taxon>
        <taxon>Laurasiatheria</taxon>
        <taxon>Artiodactyla</taxon>
        <taxon>Suina</taxon>
        <taxon>Suidae</taxon>
        <taxon>Sus</taxon>
    </lineage>
</organism>
<evidence type="ECO:0000256" key="8">
    <source>
        <dbReference type="ARBA" id="ARBA00022692"/>
    </source>
</evidence>
<keyword evidence="11" id="KW-0677">Repeat</keyword>
<evidence type="ECO:0000313" key="28">
    <source>
        <dbReference type="Proteomes" id="UP000314985"/>
    </source>
</evidence>
<dbReference type="PANTHER" id="PTHR46512">
    <property type="entry name" value="PEPTIDYLPROLYL ISOMERASE"/>
    <property type="match status" value="1"/>
</dbReference>
<keyword evidence="19" id="KW-0206">Cytoskeleton</keyword>
<evidence type="ECO:0000256" key="25">
    <source>
        <dbReference type="SAM" id="MobiDB-lite"/>
    </source>
</evidence>
<sequence length="604" mass="63760">MGAVREGLGARAWFPRRGGRGWGRGGGRRTQAGSRSRRHVSQGAGGAAAAGSAARAWAGPGAGAAGAAADRLGEGPRGRRAGGPRGVGVPEGARPGGGCWGGAMEGHGQRVGALLVKTCRVGGARGVRGVWSPRRGVKHAWGVGDLAGRLTEGQAGAGGGWRAANSRPPSSMASCAEPSAAGPEPTAPPPTGAPPLEDFEVLDGVEDAEGEEEEEEEEEDLSELPPLEDVGQPPVEEAEQPGALAREFLAAMEPEPEPAPAPDEWLDILGNGLLRKKTLVPGPPGSSRPTKGQVVTVQLQTSLENGTRVQEEPELVFTLGDCDVIQALDLSVPLMDVGETAMVTADSKYCYGPQGSRSPYIPPHAALCLEVTLKAAVDGPDLEMLTGQERVALANRKRECGNAHYQRADFVLAANSYDLAIKAITSSAKVDMTFEEEEQLLQLKVKCLNNLAASQLKLDHYRAALRSCSLVLEHQPDNIKALFRKGKVLAQQGEYSEAIPILRAALKLEPSNKTIHAELSKLVKKHAAQRSTETALYRKMLGNPSRLPAKCPGKGAWSIPWKWLFGATAVALGAWLSLWSSLPGTDCPCGRHPLHSWWTLPCAP</sequence>
<evidence type="ECO:0000256" key="13">
    <source>
        <dbReference type="ARBA" id="ARBA00022837"/>
    </source>
</evidence>
<accession>A0A4X1U434</accession>
<feature type="region of interest" description="Disordered" evidence="25">
    <location>
        <begin position="154"/>
        <end position="238"/>
    </location>
</feature>
<evidence type="ECO:0000256" key="7">
    <source>
        <dbReference type="ARBA" id="ARBA00022553"/>
    </source>
</evidence>
<keyword evidence="13" id="KW-0106">Calcium</keyword>
<evidence type="ECO:0000256" key="9">
    <source>
        <dbReference type="ARBA" id="ARBA00022701"/>
    </source>
</evidence>
<keyword evidence="15" id="KW-1133">Transmembrane helix</keyword>
<evidence type="ECO:0000256" key="24">
    <source>
        <dbReference type="PROSITE-ProRule" id="PRU00339"/>
    </source>
</evidence>
<dbReference type="InterPro" id="IPR046357">
    <property type="entry name" value="PPIase_dom_sf"/>
</dbReference>
<dbReference type="AlphaFoldDB" id="A0A4X1U434"/>
<dbReference type="GO" id="GO:0005874">
    <property type="term" value="C:microtubule"/>
    <property type="evidence" value="ECO:0007669"/>
    <property type="project" value="UniProtKB-KW"/>
</dbReference>
<dbReference type="Proteomes" id="UP000314985">
    <property type="component" value="Chromosome 2"/>
</dbReference>
<dbReference type="GO" id="GO:0005829">
    <property type="term" value="C:cytosol"/>
    <property type="evidence" value="ECO:0007669"/>
    <property type="project" value="UniProtKB-SubCell"/>
</dbReference>
<dbReference type="InterPro" id="IPR050754">
    <property type="entry name" value="FKBP4/5/8-like"/>
</dbReference>
<evidence type="ECO:0000256" key="11">
    <source>
        <dbReference type="ARBA" id="ARBA00022737"/>
    </source>
</evidence>
<evidence type="ECO:0000256" key="6">
    <source>
        <dbReference type="ARBA" id="ARBA00022499"/>
    </source>
</evidence>
<keyword evidence="10" id="KW-0053">Apoptosis</keyword>
<evidence type="ECO:0000259" key="26">
    <source>
        <dbReference type="PROSITE" id="PS50059"/>
    </source>
</evidence>
<dbReference type="GO" id="GO:0044183">
    <property type="term" value="F:protein folding chaperone"/>
    <property type="evidence" value="ECO:0007669"/>
    <property type="project" value="UniProtKB-ARBA"/>
</dbReference>
<evidence type="ECO:0000256" key="2">
    <source>
        <dbReference type="ARBA" id="ARBA00004123"/>
    </source>
</evidence>
<dbReference type="Gene3D" id="1.25.40.10">
    <property type="entry name" value="Tetratricopeptide repeat domain"/>
    <property type="match status" value="1"/>
</dbReference>
<dbReference type="PANTHER" id="PTHR46512:SF3">
    <property type="entry name" value="PEPTIDYL-PROLYL CIS-TRANS ISOMERASE FKBP8"/>
    <property type="match status" value="1"/>
</dbReference>
<dbReference type="SMART" id="SM00028">
    <property type="entry name" value="TPR"/>
    <property type="match status" value="3"/>
</dbReference>
<evidence type="ECO:0000256" key="1">
    <source>
        <dbReference type="ARBA" id="ARBA00001913"/>
    </source>
</evidence>
<evidence type="ECO:0000256" key="3">
    <source>
        <dbReference type="ARBA" id="ARBA00004245"/>
    </source>
</evidence>
<evidence type="ECO:0000256" key="20">
    <source>
        <dbReference type="ARBA" id="ARBA00023235"/>
    </source>
</evidence>
<keyword evidence="9" id="KW-0493">Microtubule</keyword>
<dbReference type="Ensembl" id="ENSSSCT00070029327.1">
    <property type="protein sequence ID" value="ENSSSCP00070024440.1"/>
    <property type="gene ID" value="ENSSSCG00070014934.1"/>
</dbReference>
<dbReference type="InterPro" id="IPR001179">
    <property type="entry name" value="PPIase_FKBP_dom"/>
</dbReference>
<evidence type="ECO:0000256" key="18">
    <source>
        <dbReference type="ARBA" id="ARBA00023136"/>
    </source>
</evidence>
<evidence type="ECO:0000313" key="27">
    <source>
        <dbReference type="Ensembl" id="ENSSSCP00070024440.1"/>
    </source>
</evidence>
<keyword evidence="7" id="KW-0597">Phosphoprotein</keyword>
<proteinExistence type="predicted"/>
<feature type="compositionally biased region" description="Low complexity" evidence="25">
    <location>
        <begin position="49"/>
        <end position="69"/>
    </location>
</feature>
<dbReference type="InterPro" id="IPR011990">
    <property type="entry name" value="TPR-like_helical_dom_sf"/>
</dbReference>
<dbReference type="Gene3D" id="3.10.50.40">
    <property type="match status" value="1"/>
</dbReference>
<keyword evidence="8" id="KW-0812">Transmembrane</keyword>
<evidence type="ECO:0000256" key="22">
    <source>
        <dbReference type="ARBA" id="ARBA00060502"/>
    </source>
</evidence>
<feature type="compositionally biased region" description="Acidic residues" evidence="25">
    <location>
        <begin position="197"/>
        <end position="222"/>
    </location>
</feature>
<dbReference type="PROSITE" id="PS51318">
    <property type="entry name" value="TAT"/>
    <property type="match status" value="1"/>
</dbReference>
<dbReference type="InterPro" id="IPR013105">
    <property type="entry name" value="TPR_2"/>
</dbReference>